<keyword evidence="2" id="KW-0479">Metal-binding</keyword>
<feature type="compositionally biased region" description="Polar residues" evidence="4">
    <location>
        <begin position="162"/>
        <end position="171"/>
    </location>
</feature>
<dbReference type="GO" id="GO:0006351">
    <property type="term" value="P:DNA-templated transcription"/>
    <property type="evidence" value="ECO:0007669"/>
    <property type="project" value="InterPro"/>
</dbReference>
<dbReference type="PANTHER" id="PTHR31001:SF87">
    <property type="entry name" value="COL-21"/>
    <property type="match status" value="1"/>
</dbReference>
<dbReference type="SMART" id="SM00066">
    <property type="entry name" value="GAL4"/>
    <property type="match status" value="1"/>
</dbReference>
<dbReference type="GO" id="GO:0000981">
    <property type="term" value="F:DNA-binding transcription factor activity, RNA polymerase II-specific"/>
    <property type="evidence" value="ECO:0007669"/>
    <property type="project" value="InterPro"/>
</dbReference>
<evidence type="ECO:0000256" key="3">
    <source>
        <dbReference type="ARBA" id="ARBA00023242"/>
    </source>
</evidence>
<keyword evidence="3" id="KW-0539">Nucleus</keyword>
<dbReference type="GO" id="GO:0008270">
    <property type="term" value="F:zinc ion binding"/>
    <property type="evidence" value="ECO:0007669"/>
    <property type="project" value="InterPro"/>
</dbReference>
<dbReference type="Gene3D" id="4.10.240.10">
    <property type="entry name" value="Zn(2)-C6 fungal-type DNA-binding domain"/>
    <property type="match status" value="1"/>
</dbReference>
<dbReference type="OrthoDB" id="3364175at2759"/>
<feature type="region of interest" description="Disordered" evidence="4">
    <location>
        <begin position="87"/>
        <end position="109"/>
    </location>
</feature>
<proteinExistence type="predicted"/>
<feature type="region of interest" description="Disordered" evidence="4">
    <location>
        <begin position="125"/>
        <end position="175"/>
    </location>
</feature>
<evidence type="ECO:0000313" key="7">
    <source>
        <dbReference type="Proteomes" id="UP000813824"/>
    </source>
</evidence>
<dbReference type="GO" id="GO:0003677">
    <property type="term" value="F:DNA binding"/>
    <property type="evidence" value="ECO:0007669"/>
    <property type="project" value="InterPro"/>
</dbReference>
<dbReference type="Pfam" id="PF00172">
    <property type="entry name" value="Zn_clus"/>
    <property type="match status" value="1"/>
</dbReference>
<evidence type="ECO:0000259" key="5">
    <source>
        <dbReference type="PROSITE" id="PS50048"/>
    </source>
</evidence>
<dbReference type="SMART" id="SM00906">
    <property type="entry name" value="Fungal_trans"/>
    <property type="match status" value="1"/>
</dbReference>
<organism evidence="6 7">
    <name type="scientific">Cristinia sonorae</name>
    <dbReference type="NCBI Taxonomy" id="1940300"/>
    <lineage>
        <taxon>Eukaryota</taxon>
        <taxon>Fungi</taxon>
        <taxon>Dikarya</taxon>
        <taxon>Basidiomycota</taxon>
        <taxon>Agaricomycotina</taxon>
        <taxon>Agaricomycetes</taxon>
        <taxon>Agaricomycetidae</taxon>
        <taxon>Agaricales</taxon>
        <taxon>Pleurotineae</taxon>
        <taxon>Stephanosporaceae</taxon>
        <taxon>Cristinia</taxon>
    </lineage>
</organism>
<dbReference type="AlphaFoldDB" id="A0A8K0XKT8"/>
<feature type="domain" description="Zn(2)-C6 fungal-type" evidence="5">
    <location>
        <begin position="50"/>
        <end position="81"/>
    </location>
</feature>
<evidence type="ECO:0000313" key="6">
    <source>
        <dbReference type="EMBL" id="KAH8084905.1"/>
    </source>
</evidence>
<name>A0A8K0XKT8_9AGAR</name>
<keyword evidence="7" id="KW-1185">Reference proteome</keyword>
<dbReference type="CDD" id="cd12148">
    <property type="entry name" value="fungal_TF_MHR"/>
    <property type="match status" value="1"/>
</dbReference>
<evidence type="ECO:0000256" key="1">
    <source>
        <dbReference type="ARBA" id="ARBA00004123"/>
    </source>
</evidence>
<feature type="compositionally biased region" description="Low complexity" evidence="4">
    <location>
        <begin position="759"/>
        <end position="773"/>
    </location>
</feature>
<comment type="caution">
    <text evidence="6">The sequence shown here is derived from an EMBL/GenBank/DDBJ whole genome shotgun (WGS) entry which is preliminary data.</text>
</comment>
<dbReference type="PANTHER" id="PTHR31001">
    <property type="entry name" value="UNCHARACTERIZED TRANSCRIPTIONAL REGULATORY PROTEIN"/>
    <property type="match status" value="1"/>
</dbReference>
<dbReference type="EMBL" id="JAEVFJ010000045">
    <property type="protein sequence ID" value="KAH8084905.1"/>
    <property type="molecule type" value="Genomic_DNA"/>
</dbReference>
<feature type="region of interest" description="Disordered" evidence="4">
    <location>
        <begin position="747"/>
        <end position="778"/>
    </location>
</feature>
<reference evidence="6" key="1">
    <citation type="journal article" date="2021" name="New Phytol.">
        <title>Evolutionary innovations through gain and loss of genes in the ectomycorrhizal Boletales.</title>
        <authorList>
            <person name="Wu G."/>
            <person name="Miyauchi S."/>
            <person name="Morin E."/>
            <person name="Kuo A."/>
            <person name="Drula E."/>
            <person name="Varga T."/>
            <person name="Kohler A."/>
            <person name="Feng B."/>
            <person name="Cao Y."/>
            <person name="Lipzen A."/>
            <person name="Daum C."/>
            <person name="Hundley H."/>
            <person name="Pangilinan J."/>
            <person name="Johnson J."/>
            <person name="Barry K."/>
            <person name="LaButti K."/>
            <person name="Ng V."/>
            <person name="Ahrendt S."/>
            <person name="Min B."/>
            <person name="Choi I.G."/>
            <person name="Park H."/>
            <person name="Plett J.M."/>
            <person name="Magnuson J."/>
            <person name="Spatafora J.W."/>
            <person name="Nagy L.G."/>
            <person name="Henrissat B."/>
            <person name="Grigoriev I.V."/>
            <person name="Yang Z.L."/>
            <person name="Xu J."/>
            <person name="Martin F.M."/>
        </authorList>
    </citation>
    <scope>NUCLEOTIDE SEQUENCE</scope>
    <source>
        <strain evidence="6">KKN 215</strain>
    </source>
</reference>
<dbReference type="SUPFAM" id="SSF57701">
    <property type="entry name" value="Zn2/Cys6 DNA-binding domain"/>
    <property type="match status" value="1"/>
</dbReference>
<dbReference type="GO" id="GO:0005634">
    <property type="term" value="C:nucleus"/>
    <property type="evidence" value="ECO:0007669"/>
    <property type="project" value="UniProtKB-SubCell"/>
</dbReference>
<sequence length="882" mass="97712">MFRLVRERKPHHSRLMPSDDVRLDSAIDGADAQSHGGGKVKHTRRRQRLSCVECTKRRQKCDRQIPCSLCSSRGIAHLCRWEPIVVRPPPQRPPDQTRATAGQAQGPSHTVESLLARVAELEEALRSRNAQDQHDVSERLDDDTVTLANRSTSGGHFEGSKPDSSTPSLQNDADAAGPVEDDIQVAVTALAQLSLAPGTEYVGAGTLACTFNGLGDSICSKIRYPRSTMMRARVKDNDNRPISSLIRNLLSQLPPRCEVEAIINCFFLTRNAEFGISDIWFRTAMNTMWFHMDNICIPGCSSDGDCPACEEEVNPHWLSLFFSVLAVTAASIGSQPADTYFRNALSARKLVEDILLINPNPKTDASLAGTILSCLATVMMAAYLADRGRISEAWRLIGGSVRCGISVGLHRDIRWTRWEKMGGIEKELRTLTWWLLVAADRQYSYILGRPMMTQTGTFEASLLPGPQHGDGSPNKHALFRKYMTSLSTLICEATVKCVSWEHPTYPTICELYKQYQRWEEGLPARFKWHSTSTSQNIDDDAPPTPARLLAYQKVLLASWWLDTIMGIHRIFLMINPPTTDSEKSAVRNLARERSIEFGIQLVRVLVEFHEDMSTWPAHERALPTFSQYFLFDGAVALTGALSQNPPHPQSAECLDLMKKAMRALAAMAQQSIILGEGQHGIAHKGIVILNALFKAGGWEMSEQERGNLVCLNDFIRYPPSGNTQNLPPTYLHNPDLRLLATPQFQSQPLYLPPHHTNTLHQPQVPPSLSSPSHRAMALPSSTAWGNPALLPTATYTSPFPYLPPEFDNSGIAPVPSVMGNMDGGFGFGLGDLPPQPGMVMPHNVLQDVGMLDEVEFDLDWARLAGMDHWYSGQLSLTEGTVS</sequence>
<dbReference type="Pfam" id="PF04082">
    <property type="entry name" value="Fungal_trans"/>
    <property type="match status" value="1"/>
</dbReference>
<comment type="subcellular location">
    <subcellularLocation>
        <location evidence="1">Nucleus</location>
    </subcellularLocation>
</comment>
<feature type="compositionally biased region" description="Basic and acidic residues" evidence="4">
    <location>
        <begin position="125"/>
        <end position="139"/>
    </location>
</feature>
<gene>
    <name evidence="6" type="ORF">BXZ70DRAFT_566096</name>
</gene>
<evidence type="ECO:0000256" key="4">
    <source>
        <dbReference type="SAM" id="MobiDB-lite"/>
    </source>
</evidence>
<protein>
    <recommendedName>
        <fullName evidence="5">Zn(2)-C6 fungal-type domain-containing protein</fullName>
    </recommendedName>
</protein>
<dbReference type="InterPro" id="IPR050613">
    <property type="entry name" value="Sec_Metabolite_Reg"/>
</dbReference>
<accession>A0A8K0XKT8</accession>
<dbReference type="PROSITE" id="PS50048">
    <property type="entry name" value="ZN2_CY6_FUNGAL_2"/>
    <property type="match status" value="1"/>
</dbReference>
<dbReference type="InterPro" id="IPR001138">
    <property type="entry name" value="Zn2Cys6_DnaBD"/>
</dbReference>
<dbReference type="InterPro" id="IPR036864">
    <property type="entry name" value="Zn2-C6_fun-type_DNA-bd_sf"/>
</dbReference>
<dbReference type="Proteomes" id="UP000813824">
    <property type="component" value="Unassembled WGS sequence"/>
</dbReference>
<dbReference type="InterPro" id="IPR007219">
    <property type="entry name" value="XnlR_reg_dom"/>
</dbReference>
<feature type="compositionally biased region" description="Polar residues" evidence="4">
    <location>
        <begin position="97"/>
        <end position="109"/>
    </location>
</feature>
<dbReference type="PROSITE" id="PS00463">
    <property type="entry name" value="ZN2_CY6_FUNGAL_1"/>
    <property type="match status" value="1"/>
</dbReference>
<evidence type="ECO:0000256" key="2">
    <source>
        <dbReference type="ARBA" id="ARBA00022723"/>
    </source>
</evidence>